<evidence type="ECO:0000256" key="4">
    <source>
        <dbReference type="ARBA" id="ARBA00022963"/>
    </source>
</evidence>
<evidence type="ECO:0000256" key="5">
    <source>
        <dbReference type="ARBA" id="ARBA00023098"/>
    </source>
</evidence>
<feature type="active site" description="Nucleophile" evidence="8">
    <location>
        <position position="133"/>
    </location>
</feature>
<dbReference type="GO" id="GO:0016042">
    <property type="term" value="P:lipid catabolic process"/>
    <property type="evidence" value="ECO:0007669"/>
    <property type="project" value="UniProtKB-KW"/>
</dbReference>
<name>A0A653D380_CALMS</name>
<dbReference type="EMBL" id="CAACVG010009960">
    <property type="protein sequence ID" value="VEN54639.1"/>
    <property type="molecule type" value="Genomic_DNA"/>
</dbReference>
<feature type="domain" description="Partial AB-hydrolase lipase" evidence="9">
    <location>
        <begin position="1"/>
        <end position="57"/>
    </location>
</feature>
<reference evidence="10 11" key="1">
    <citation type="submission" date="2019-01" db="EMBL/GenBank/DDBJ databases">
        <authorList>
            <person name="Sayadi A."/>
        </authorList>
    </citation>
    <scope>NUCLEOTIDE SEQUENCE [LARGE SCALE GENOMIC DNA]</scope>
</reference>
<comment type="similarity">
    <text evidence="1 7">Belongs to the AB hydrolase superfamily. Lipase family.</text>
</comment>
<protein>
    <recommendedName>
        <fullName evidence="7">Lipase</fullName>
    </recommendedName>
</protein>
<accession>A0A653D380</accession>
<proteinExistence type="inferred from homology"/>
<dbReference type="InterPro" id="IPR006693">
    <property type="entry name" value="AB_hydrolase_lipase"/>
</dbReference>
<dbReference type="Gene3D" id="3.40.50.1820">
    <property type="entry name" value="alpha/beta hydrolase"/>
    <property type="match status" value="1"/>
</dbReference>
<keyword evidence="4 7" id="KW-0442">Lipid degradation</keyword>
<dbReference type="FunFam" id="3.40.50.1820:FF:000057">
    <property type="entry name" value="Lipase"/>
    <property type="match status" value="1"/>
</dbReference>
<feature type="active site" description="Charge relay system" evidence="8">
    <location>
        <position position="341"/>
    </location>
</feature>
<keyword evidence="11" id="KW-1185">Reference proteome</keyword>
<keyword evidence="5" id="KW-0443">Lipid metabolism</keyword>
<gene>
    <name evidence="10" type="ORF">CALMAC_LOCUS14061</name>
</gene>
<evidence type="ECO:0000256" key="3">
    <source>
        <dbReference type="ARBA" id="ARBA00022801"/>
    </source>
</evidence>
<dbReference type="Proteomes" id="UP000410492">
    <property type="component" value="Unassembled WGS sequence"/>
</dbReference>
<evidence type="ECO:0000256" key="8">
    <source>
        <dbReference type="PIRSR" id="PIRSR000862-1"/>
    </source>
</evidence>
<evidence type="ECO:0000256" key="7">
    <source>
        <dbReference type="PIRNR" id="PIRNR000862"/>
    </source>
</evidence>
<dbReference type="GO" id="GO:0016788">
    <property type="term" value="F:hydrolase activity, acting on ester bonds"/>
    <property type="evidence" value="ECO:0007669"/>
    <property type="project" value="InterPro"/>
</dbReference>
<dbReference type="InterPro" id="IPR025483">
    <property type="entry name" value="Lipase_euk"/>
</dbReference>
<dbReference type="SUPFAM" id="SSF53474">
    <property type="entry name" value="alpha/beta-Hydrolases"/>
    <property type="match status" value="1"/>
</dbReference>
<evidence type="ECO:0000313" key="11">
    <source>
        <dbReference type="Proteomes" id="UP000410492"/>
    </source>
</evidence>
<organism evidence="10 11">
    <name type="scientific">Callosobruchus maculatus</name>
    <name type="common">Southern cowpea weevil</name>
    <name type="synonym">Pulse bruchid</name>
    <dbReference type="NCBI Taxonomy" id="64391"/>
    <lineage>
        <taxon>Eukaryota</taxon>
        <taxon>Metazoa</taxon>
        <taxon>Ecdysozoa</taxon>
        <taxon>Arthropoda</taxon>
        <taxon>Hexapoda</taxon>
        <taxon>Insecta</taxon>
        <taxon>Pterygota</taxon>
        <taxon>Neoptera</taxon>
        <taxon>Endopterygota</taxon>
        <taxon>Coleoptera</taxon>
        <taxon>Polyphaga</taxon>
        <taxon>Cucujiformia</taxon>
        <taxon>Chrysomeloidea</taxon>
        <taxon>Chrysomelidae</taxon>
        <taxon>Bruchinae</taxon>
        <taxon>Bruchini</taxon>
        <taxon>Callosobruchus</taxon>
    </lineage>
</organism>
<keyword evidence="6" id="KW-0325">Glycoprotein</keyword>
<keyword evidence="3 7" id="KW-0378">Hydrolase</keyword>
<evidence type="ECO:0000313" key="10">
    <source>
        <dbReference type="EMBL" id="VEN54639.1"/>
    </source>
</evidence>
<dbReference type="PANTHER" id="PTHR11005">
    <property type="entry name" value="LYSOSOMAL ACID LIPASE-RELATED"/>
    <property type="match status" value="1"/>
</dbReference>
<evidence type="ECO:0000256" key="6">
    <source>
        <dbReference type="ARBA" id="ARBA00023180"/>
    </source>
</evidence>
<evidence type="ECO:0000256" key="1">
    <source>
        <dbReference type="ARBA" id="ARBA00010701"/>
    </source>
</evidence>
<dbReference type="InterPro" id="IPR029058">
    <property type="entry name" value="AB_hydrolase_fold"/>
</dbReference>
<feature type="active site" description="Charge relay system" evidence="8">
    <location>
        <position position="307"/>
    </location>
</feature>
<dbReference type="Pfam" id="PF04083">
    <property type="entry name" value="Abhydro_lipase"/>
    <property type="match status" value="1"/>
</dbReference>
<sequence length="367" mass="41193">MVQRNGYPVEEHHITTEDGYILVVFRIPSENSTDRNRRQPVIIQHGIQGSAGFWVLQDRKSIGLFLVDQGYDVWLPTLRGSTPSTGHVSLSESDPEYWDFGLDELAHYDLVAIVEYVANVTNQKGNTIYIGHSMGSTISYIYASERSQHAKEHLKGIISLAPVAFLNHIEPFVKRLILRFGPVVANSADIVGLKGTGQIQFAENFFRKFCGQYPVVVLCDALLKGTSGFNPKENQADMVPAFFSYYPTGVSLKVAKMYLQNLLGGGRFAKYSYGSEENKRVYGSTTSPEYNISNINLPVLLLLGKYDYVATEKDVDVLYKILNSARSRGGYAIKHVLSFAHNDFVIGKKFDQLHRKLLEFMAKLRST</sequence>
<dbReference type="OrthoDB" id="9974421at2759"/>
<dbReference type="AlphaFoldDB" id="A0A653D380"/>
<keyword evidence="2" id="KW-0732">Signal</keyword>
<evidence type="ECO:0000259" key="9">
    <source>
        <dbReference type="Pfam" id="PF04083"/>
    </source>
</evidence>
<dbReference type="PIRSF" id="PIRSF000862">
    <property type="entry name" value="Steryl_ester_lip"/>
    <property type="match status" value="1"/>
</dbReference>
<evidence type="ECO:0000256" key="2">
    <source>
        <dbReference type="ARBA" id="ARBA00022729"/>
    </source>
</evidence>